<evidence type="ECO:0000256" key="2">
    <source>
        <dbReference type="ARBA" id="ARBA00006991"/>
    </source>
</evidence>
<dbReference type="SUPFAM" id="SSF57667">
    <property type="entry name" value="beta-beta-alpha zinc fingers"/>
    <property type="match status" value="2"/>
</dbReference>
<dbReference type="InterPro" id="IPR036051">
    <property type="entry name" value="KRAB_dom_sf"/>
</dbReference>
<dbReference type="GO" id="GO:0000981">
    <property type="term" value="F:DNA-binding transcription factor activity, RNA polymerase II-specific"/>
    <property type="evidence" value="ECO:0007669"/>
    <property type="project" value="TreeGrafter"/>
</dbReference>
<evidence type="ECO:0000256" key="3">
    <source>
        <dbReference type="ARBA" id="ARBA00022723"/>
    </source>
</evidence>
<dbReference type="Pfam" id="PF01352">
    <property type="entry name" value="KRAB"/>
    <property type="match status" value="1"/>
</dbReference>
<evidence type="ECO:0000256" key="5">
    <source>
        <dbReference type="ARBA" id="ARBA00022771"/>
    </source>
</evidence>
<keyword evidence="6" id="KW-0862">Zinc</keyword>
<dbReference type="GO" id="GO:0008270">
    <property type="term" value="F:zinc ion binding"/>
    <property type="evidence" value="ECO:0007669"/>
    <property type="project" value="UniProtKB-KW"/>
</dbReference>
<accession>A0A7J7QUF9</accession>
<dbReference type="EMBL" id="JABWUV010000055">
    <property type="protein sequence ID" value="KAF6267482.1"/>
    <property type="molecule type" value="Genomic_DNA"/>
</dbReference>
<evidence type="ECO:0000256" key="9">
    <source>
        <dbReference type="SAM" id="MobiDB-lite"/>
    </source>
</evidence>
<comment type="similarity">
    <text evidence="2">Belongs to the krueppel C2H2-type zinc-finger protein family.</text>
</comment>
<evidence type="ECO:0000313" key="13">
    <source>
        <dbReference type="Proteomes" id="UP000527355"/>
    </source>
</evidence>
<keyword evidence="13" id="KW-1185">Reference proteome</keyword>
<dbReference type="SMART" id="SM00355">
    <property type="entry name" value="ZnF_C2H2"/>
    <property type="match status" value="3"/>
</dbReference>
<keyword evidence="4" id="KW-0677">Repeat</keyword>
<dbReference type="PROSITE" id="PS50157">
    <property type="entry name" value="ZINC_FINGER_C2H2_2"/>
    <property type="match status" value="3"/>
</dbReference>
<dbReference type="PROSITE" id="PS00028">
    <property type="entry name" value="ZINC_FINGER_C2H2_1"/>
    <property type="match status" value="2"/>
</dbReference>
<dbReference type="SUPFAM" id="SSF109640">
    <property type="entry name" value="KRAB domain (Kruppel-associated box)"/>
    <property type="match status" value="1"/>
</dbReference>
<gene>
    <name evidence="12" type="ORF">mMyoMyo1_021025</name>
</gene>
<evidence type="ECO:0000313" key="12">
    <source>
        <dbReference type="EMBL" id="KAF6267482.1"/>
    </source>
</evidence>
<dbReference type="Pfam" id="PF00096">
    <property type="entry name" value="zf-C2H2"/>
    <property type="match status" value="2"/>
</dbReference>
<dbReference type="Gene3D" id="6.10.140.140">
    <property type="match status" value="1"/>
</dbReference>
<dbReference type="FunFam" id="3.30.160.60:FF:000446">
    <property type="entry name" value="Zinc finger protein"/>
    <property type="match status" value="1"/>
</dbReference>
<keyword evidence="7" id="KW-0539">Nucleus</keyword>
<protein>
    <submittedName>
        <fullName evidence="12">Uncharacterized protein</fullName>
    </submittedName>
</protein>
<dbReference type="InterPro" id="IPR001909">
    <property type="entry name" value="KRAB"/>
</dbReference>
<dbReference type="FunFam" id="3.30.160.60:FF:000127">
    <property type="entry name" value="Zinc finger protein 354C"/>
    <property type="match status" value="1"/>
</dbReference>
<evidence type="ECO:0000259" key="11">
    <source>
        <dbReference type="PROSITE" id="PS50805"/>
    </source>
</evidence>
<evidence type="ECO:0000256" key="1">
    <source>
        <dbReference type="ARBA" id="ARBA00004123"/>
    </source>
</evidence>
<dbReference type="InterPro" id="IPR036236">
    <property type="entry name" value="Znf_C2H2_sf"/>
</dbReference>
<keyword evidence="5 8" id="KW-0863">Zinc-finger</keyword>
<feature type="domain" description="C2H2-type" evidence="10">
    <location>
        <begin position="255"/>
        <end position="282"/>
    </location>
</feature>
<dbReference type="InterPro" id="IPR013087">
    <property type="entry name" value="Znf_C2H2_type"/>
</dbReference>
<feature type="domain" description="C2H2-type" evidence="10">
    <location>
        <begin position="283"/>
        <end position="310"/>
    </location>
</feature>
<name>A0A7J7QUF9_MYOMY</name>
<evidence type="ECO:0000256" key="6">
    <source>
        <dbReference type="ARBA" id="ARBA00022833"/>
    </source>
</evidence>
<dbReference type="FunFam" id="3.30.160.60:FF:001270">
    <property type="entry name" value="zinc finger protein 583 isoform X1"/>
    <property type="match status" value="1"/>
</dbReference>
<dbReference type="Gene3D" id="3.30.160.60">
    <property type="entry name" value="Classic Zinc Finger"/>
    <property type="match status" value="4"/>
</dbReference>
<dbReference type="GO" id="GO:0005634">
    <property type="term" value="C:nucleus"/>
    <property type="evidence" value="ECO:0007669"/>
    <property type="project" value="UniProtKB-SubCell"/>
</dbReference>
<dbReference type="Proteomes" id="UP000527355">
    <property type="component" value="Unassembled WGS sequence"/>
</dbReference>
<feature type="domain" description="KRAB" evidence="11">
    <location>
        <begin position="1"/>
        <end position="72"/>
    </location>
</feature>
<keyword evidence="3" id="KW-0479">Metal-binding</keyword>
<feature type="domain" description="C2H2-type" evidence="10">
    <location>
        <begin position="219"/>
        <end position="254"/>
    </location>
</feature>
<dbReference type="GO" id="GO:0000977">
    <property type="term" value="F:RNA polymerase II transcription regulatory region sequence-specific DNA binding"/>
    <property type="evidence" value="ECO:0007669"/>
    <property type="project" value="TreeGrafter"/>
</dbReference>
<comment type="caution">
    <text evidence="12">The sequence shown here is derived from an EMBL/GenBank/DDBJ whole genome shotgun (WGS) entry which is preliminary data.</text>
</comment>
<organism evidence="12 13">
    <name type="scientific">Myotis myotis</name>
    <name type="common">Greater mouse-eared bat</name>
    <name type="synonym">Vespertilio myotis</name>
    <dbReference type="NCBI Taxonomy" id="51298"/>
    <lineage>
        <taxon>Eukaryota</taxon>
        <taxon>Metazoa</taxon>
        <taxon>Chordata</taxon>
        <taxon>Craniata</taxon>
        <taxon>Vertebrata</taxon>
        <taxon>Euteleostomi</taxon>
        <taxon>Mammalia</taxon>
        <taxon>Eutheria</taxon>
        <taxon>Laurasiatheria</taxon>
        <taxon>Chiroptera</taxon>
        <taxon>Yangochiroptera</taxon>
        <taxon>Vespertilionidae</taxon>
        <taxon>Myotis</taxon>
    </lineage>
</organism>
<evidence type="ECO:0000256" key="7">
    <source>
        <dbReference type="ARBA" id="ARBA00023242"/>
    </source>
</evidence>
<comment type="subcellular location">
    <subcellularLocation>
        <location evidence="1">Nucleus</location>
    </subcellularLocation>
</comment>
<dbReference type="SMART" id="SM00349">
    <property type="entry name" value="KRAB"/>
    <property type="match status" value="1"/>
</dbReference>
<dbReference type="PROSITE" id="PS50805">
    <property type="entry name" value="KRAB"/>
    <property type="match status" value="1"/>
</dbReference>
<evidence type="ECO:0000256" key="4">
    <source>
        <dbReference type="ARBA" id="ARBA00022737"/>
    </source>
</evidence>
<dbReference type="AlphaFoldDB" id="A0A7J7QUF9"/>
<proteinExistence type="inferred from homology"/>
<reference evidence="12 13" key="1">
    <citation type="journal article" date="2020" name="Nature">
        <title>Six reference-quality genomes reveal evolution of bat adaptations.</title>
        <authorList>
            <person name="Jebb D."/>
            <person name="Huang Z."/>
            <person name="Pippel M."/>
            <person name="Hughes G.M."/>
            <person name="Lavrichenko K."/>
            <person name="Devanna P."/>
            <person name="Winkler S."/>
            <person name="Jermiin L.S."/>
            <person name="Skirmuntt E.C."/>
            <person name="Katzourakis A."/>
            <person name="Burkitt-Gray L."/>
            <person name="Ray D.A."/>
            <person name="Sullivan K.A.M."/>
            <person name="Roscito J.G."/>
            <person name="Kirilenko B.M."/>
            <person name="Davalos L.M."/>
            <person name="Corthals A.P."/>
            <person name="Power M.L."/>
            <person name="Jones G."/>
            <person name="Ransome R.D."/>
            <person name="Dechmann D.K.N."/>
            <person name="Locatelli A.G."/>
            <person name="Puechmaille S.J."/>
            <person name="Fedrigo O."/>
            <person name="Jarvis E.D."/>
            <person name="Hiller M."/>
            <person name="Vernes S.C."/>
            <person name="Myers E.W."/>
            <person name="Teeling E.C."/>
        </authorList>
    </citation>
    <scope>NUCLEOTIDE SEQUENCE [LARGE SCALE GENOMIC DNA]</scope>
    <source>
        <strain evidence="12">MMyoMyo1</strain>
        <tissue evidence="12">Flight muscle</tissue>
    </source>
</reference>
<feature type="region of interest" description="Disordered" evidence="9">
    <location>
        <begin position="195"/>
        <end position="214"/>
    </location>
</feature>
<dbReference type="PANTHER" id="PTHR24381:SF304">
    <property type="entry name" value="ZINC FINGER PROTEIN 587B"/>
    <property type="match status" value="1"/>
</dbReference>
<evidence type="ECO:0000256" key="8">
    <source>
        <dbReference type="PROSITE-ProRule" id="PRU00042"/>
    </source>
</evidence>
<dbReference type="CDD" id="cd07765">
    <property type="entry name" value="KRAB_A-box"/>
    <property type="match status" value="1"/>
</dbReference>
<evidence type="ECO:0000259" key="10">
    <source>
        <dbReference type="PROSITE" id="PS50157"/>
    </source>
</evidence>
<dbReference type="PANTHER" id="PTHR24381">
    <property type="entry name" value="ZINC FINGER PROTEIN"/>
    <property type="match status" value="1"/>
</dbReference>
<sequence length="324" mass="36775">MDFEDVAIAFSQEEWGLLDEAQRLLYCDVMLEVFVLVSSVGCWHKTYDGEACSEQSLSVQGESQVRASDTAPATQKTLRCKWCFSVFKDILHLTESQAADLEQKAFFSDARVRDFCLSVNSHQQQREASGEKPWKEAVDRASFVTSCSFRSWVPSTNRKVGRVSPGISGLLQHQAPLNTGEPHSASEISQEFVSGKSHHNWGGHEKTDSNSGKVIQHQRICSEEVNNEGNKCGEVSIRTFNLSRHRRVHTGEKPYECTDCGKFFRKSTTLIEHQRVHTGEKPYECTDCGKFFRRWSNLTQHKRVHTGERPYVCGDCGKSFRQKL</sequence>
<dbReference type="VEuPathDB" id="HostDB:LOC118657453"/>